<keyword evidence="6" id="KW-1185">Reference proteome</keyword>
<organism evidence="5 6">
    <name type="scientific">Durusdinium trenchii</name>
    <dbReference type="NCBI Taxonomy" id="1381693"/>
    <lineage>
        <taxon>Eukaryota</taxon>
        <taxon>Sar</taxon>
        <taxon>Alveolata</taxon>
        <taxon>Dinophyceae</taxon>
        <taxon>Suessiales</taxon>
        <taxon>Symbiodiniaceae</taxon>
        <taxon>Durusdinium</taxon>
    </lineage>
</organism>
<evidence type="ECO:0000256" key="1">
    <source>
        <dbReference type="ARBA" id="ARBA00008140"/>
    </source>
</evidence>
<dbReference type="Proteomes" id="UP001642464">
    <property type="component" value="Unassembled WGS sequence"/>
</dbReference>
<keyword evidence="3" id="KW-0378">Hydrolase</keyword>
<dbReference type="PROSITE" id="PS51858">
    <property type="entry name" value="PPPDE"/>
    <property type="match status" value="1"/>
</dbReference>
<keyword evidence="2" id="KW-0645">Protease</keyword>
<gene>
    <name evidence="5" type="ORF">SCF082_LOCUS45160</name>
</gene>
<protein>
    <submittedName>
        <fullName evidence="5">DeSI-like protein At4g17486</fullName>
    </submittedName>
</protein>
<dbReference type="Gene3D" id="3.30.530.20">
    <property type="match status" value="1"/>
</dbReference>
<sequence>MAGGGQGLSGGTVAEHALEAWQDCAEGHGGYVLAAGSISLQKVVAKIPCRPQCATDLGRLFAEPQGEMAIFLQMLRPHEDQVHFLYFWKAFGEAARTAGAVSIEAENLCSELEMLRDRILRRAEEDRLAAREKEGDSTASTASRSSVATEFSLHGLLQELERASAMSAYPEFWSQASELLQQRDPADMLTLEEVTNVLLSWVQDVDLWEHRQSAPVPVAAAGKAEGLRVLLHVYDVSQEDSIQKLNKVLAYKHFPLKFGGVFHAGVEVNGMEWCFGFSGSKTHPGVCCVEPKAHPAHHYRQTVDMGYTRCAPEEVTEIIQHMLEEYPGDDYDLLRRNCCHFADDFTRRAPSVTSCTVSEFCLDVPDSGNSVPVMPGAWDWRRSLDPSGPEHGPSERGASTSCGAVYLIGSPVQSLAAMGLEEDQGPMTSAALKRRSTFFIGVPGFRDRSKQLDERDRIQVDSMIKHAPKPETWVDGAGTTIRIDPSPEDLARCVLRTPDPVTLRGFVLCVALVIGLLALGIIWQVSSAPQEEVPVEAGAPAQGHRGTLPAFKLGPIENLKALSAAEEQTLEDGKLVLRQEEDPTRGKGLAIRDMAAPPDVVMEELLDFKNYKKKVAMCSKSVVYGTQRLKGGKEQVKVEMSSTIIPGWSFNCYFDHTVDRKGHSMIWSLDYDRRSDVDDIKGMWYVAPHPTKEGWSRVFYQIDMRLRYRVPGILYRALSRSSLSSAVSWVKDYSEKRAQS</sequence>
<feature type="domain" description="PPPDE" evidence="4">
    <location>
        <begin position="227"/>
        <end position="368"/>
    </location>
</feature>
<comment type="similarity">
    <text evidence="1">Belongs to the DeSI family.</text>
</comment>
<evidence type="ECO:0000313" key="5">
    <source>
        <dbReference type="EMBL" id="CAK9096158.1"/>
    </source>
</evidence>
<dbReference type="SMART" id="SM01179">
    <property type="entry name" value="DUF862"/>
    <property type="match status" value="1"/>
</dbReference>
<dbReference type="Gene3D" id="3.90.1720.30">
    <property type="entry name" value="PPPDE domains"/>
    <property type="match status" value="1"/>
</dbReference>
<dbReference type="InterPro" id="IPR042266">
    <property type="entry name" value="PPPDE_sf"/>
</dbReference>
<dbReference type="PANTHER" id="PTHR12378:SF9">
    <property type="entry name" value="OS06G0107000 PROTEIN"/>
    <property type="match status" value="1"/>
</dbReference>
<comment type="caution">
    <text evidence="5">The sequence shown here is derived from an EMBL/GenBank/DDBJ whole genome shotgun (WGS) entry which is preliminary data.</text>
</comment>
<dbReference type="InterPro" id="IPR023393">
    <property type="entry name" value="START-like_dom_sf"/>
</dbReference>
<reference evidence="5 6" key="1">
    <citation type="submission" date="2024-02" db="EMBL/GenBank/DDBJ databases">
        <authorList>
            <person name="Chen Y."/>
            <person name="Shah S."/>
            <person name="Dougan E. K."/>
            <person name="Thang M."/>
            <person name="Chan C."/>
        </authorList>
    </citation>
    <scope>NUCLEOTIDE SEQUENCE [LARGE SCALE GENOMIC DNA]</scope>
</reference>
<evidence type="ECO:0000259" key="4">
    <source>
        <dbReference type="PROSITE" id="PS51858"/>
    </source>
</evidence>
<dbReference type="EMBL" id="CAXAMM010040907">
    <property type="protein sequence ID" value="CAK9096158.1"/>
    <property type="molecule type" value="Genomic_DNA"/>
</dbReference>
<name>A0ABP0R8Q7_9DINO</name>
<dbReference type="SUPFAM" id="SSF55961">
    <property type="entry name" value="Bet v1-like"/>
    <property type="match status" value="1"/>
</dbReference>
<evidence type="ECO:0000313" key="6">
    <source>
        <dbReference type="Proteomes" id="UP001642464"/>
    </source>
</evidence>
<dbReference type="PANTHER" id="PTHR12378">
    <property type="entry name" value="DESUMOYLATING ISOPEPTIDASE"/>
    <property type="match status" value="1"/>
</dbReference>
<evidence type="ECO:0000256" key="3">
    <source>
        <dbReference type="ARBA" id="ARBA00022801"/>
    </source>
</evidence>
<proteinExistence type="inferred from homology"/>
<dbReference type="InterPro" id="IPR008580">
    <property type="entry name" value="PPPDE_dom"/>
</dbReference>
<accession>A0ABP0R8Q7</accession>
<dbReference type="Pfam" id="PF05903">
    <property type="entry name" value="Peptidase_C97"/>
    <property type="match status" value="1"/>
</dbReference>
<evidence type="ECO:0000256" key="2">
    <source>
        <dbReference type="ARBA" id="ARBA00022670"/>
    </source>
</evidence>